<dbReference type="EMBL" id="JAMYJR010000065">
    <property type="protein sequence ID" value="MCO8277803.1"/>
    <property type="molecule type" value="Genomic_DNA"/>
</dbReference>
<reference evidence="2 3" key="1">
    <citation type="submission" date="2022-06" db="EMBL/GenBank/DDBJ databases">
        <title>New Species of the Genus Actinoplanes, ActinopZanes ferrugineus.</title>
        <authorList>
            <person name="Ding P."/>
        </authorList>
    </citation>
    <scope>NUCLEOTIDE SEQUENCE [LARGE SCALE GENOMIC DNA]</scope>
    <source>
        <strain evidence="2 3">TRM88003</strain>
    </source>
</reference>
<dbReference type="RefSeq" id="WP_253243809.1">
    <property type="nucleotide sequence ID" value="NZ_JAMYJR010000065.1"/>
</dbReference>
<protein>
    <submittedName>
        <fullName evidence="2">LLM class flavin-dependent oxidoreductase</fullName>
    </submittedName>
</protein>
<dbReference type="SUPFAM" id="SSF51679">
    <property type="entry name" value="Bacterial luciferase-like"/>
    <property type="match status" value="1"/>
</dbReference>
<proteinExistence type="predicted"/>
<dbReference type="InterPro" id="IPR011251">
    <property type="entry name" value="Luciferase-like_dom"/>
</dbReference>
<dbReference type="Gene3D" id="3.20.20.30">
    <property type="entry name" value="Luciferase-like domain"/>
    <property type="match status" value="1"/>
</dbReference>
<dbReference type="InterPro" id="IPR036661">
    <property type="entry name" value="Luciferase-like_sf"/>
</dbReference>
<name>A0ABT1E3T6_9ACTN</name>
<keyword evidence="3" id="KW-1185">Reference proteome</keyword>
<sequence length="149" mass="16448">MDTGRYRIDPADVNPKSARPIPVYLAGSNRTAFRRIARRADGWLPTGISAAETLAGLAQIRRMAEEEGRDPAQIRCVYQVSLYALLAEVAEGDRKPFTGSARQLAADIAELAEGGVDHVYATLPYVVRDRNEYYDRLAELHAAVRATTE</sequence>
<dbReference type="Pfam" id="PF00296">
    <property type="entry name" value="Bac_luciferase"/>
    <property type="match status" value="1"/>
</dbReference>
<evidence type="ECO:0000313" key="3">
    <source>
        <dbReference type="Proteomes" id="UP001523369"/>
    </source>
</evidence>
<organism evidence="2 3">
    <name type="scientific">Paractinoplanes aksuensis</name>
    <dbReference type="NCBI Taxonomy" id="2939490"/>
    <lineage>
        <taxon>Bacteria</taxon>
        <taxon>Bacillati</taxon>
        <taxon>Actinomycetota</taxon>
        <taxon>Actinomycetes</taxon>
        <taxon>Micromonosporales</taxon>
        <taxon>Micromonosporaceae</taxon>
        <taxon>Paractinoplanes</taxon>
    </lineage>
</organism>
<dbReference type="Proteomes" id="UP001523369">
    <property type="component" value="Unassembled WGS sequence"/>
</dbReference>
<feature type="domain" description="Luciferase-like" evidence="1">
    <location>
        <begin position="4"/>
        <end position="83"/>
    </location>
</feature>
<evidence type="ECO:0000259" key="1">
    <source>
        <dbReference type="Pfam" id="PF00296"/>
    </source>
</evidence>
<comment type="caution">
    <text evidence="2">The sequence shown here is derived from an EMBL/GenBank/DDBJ whole genome shotgun (WGS) entry which is preliminary data.</text>
</comment>
<evidence type="ECO:0000313" key="2">
    <source>
        <dbReference type="EMBL" id="MCO8277803.1"/>
    </source>
</evidence>
<accession>A0ABT1E3T6</accession>
<gene>
    <name evidence="2" type="ORF">M1L60_45255</name>
</gene>